<reference evidence="1" key="1">
    <citation type="journal article" date="2022" name="Int. J. Mol. Sci.">
        <title>Draft Genome of Tanacetum Coccineum: Genomic Comparison of Closely Related Tanacetum-Family Plants.</title>
        <authorList>
            <person name="Yamashiro T."/>
            <person name="Shiraishi A."/>
            <person name="Nakayama K."/>
            <person name="Satake H."/>
        </authorList>
    </citation>
    <scope>NUCLEOTIDE SEQUENCE</scope>
</reference>
<accession>A0ABQ5AG67</accession>
<dbReference type="InterPro" id="IPR021109">
    <property type="entry name" value="Peptidase_aspartic_dom_sf"/>
</dbReference>
<dbReference type="EMBL" id="BQNB010012170">
    <property type="protein sequence ID" value="GJT00123.1"/>
    <property type="molecule type" value="Genomic_DNA"/>
</dbReference>
<dbReference type="InterPro" id="IPR001969">
    <property type="entry name" value="Aspartic_peptidase_AS"/>
</dbReference>
<dbReference type="InterPro" id="IPR032567">
    <property type="entry name" value="RTL1-rel"/>
</dbReference>
<dbReference type="SUPFAM" id="SSF50630">
    <property type="entry name" value="Acid proteases"/>
    <property type="match status" value="1"/>
</dbReference>
<keyword evidence="1" id="KW-0808">Transferase</keyword>
<dbReference type="PANTHER" id="PTHR15503">
    <property type="entry name" value="LDOC1 RELATED"/>
    <property type="match status" value="1"/>
</dbReference>
<protein>
    <submittedName>
        <fullName evidence="1">Reverse transcriptase domain-containing protein</fullName>
    </submittedName>
</protein>
<reference evidence="1" key="2">
    <citation type="submission" date="2022-01" db="EMBL/GenBank/DDBJ databases">
        <authorList>
            <person name="Yamashiro T."/>
            <person name="Shiraishi A."/>
            <person name="Satake H."/>
            <person name="Nakayama K."/>
        </authorList>
    </citation>
    <scope>NUCLEOTIDE SEQUENCE</scope>
</reference>
<keyword evidence="1" id="KW-0548">Nucleotidyltransferase</keyword>
<dbReference type="Gene3D" id="2.40.70.10">
    <property type="entry name" value="Acid Proteases"/>
    <property type="match status" value="1"/>
</dbReference>
<dbReference type="PANTHER" id="PTHR15503:SF45">
    <property type="entry name" value="RNA-DIRECTED DNA POLYMERASE HOMOLOG"/>
    <property type="match status" value="1"/>
</dbReference>
<keyword evidence="2" id="KW-1185">Reference proteome</keyword>
<comment type="caution">
    <text evidence="1">The sequence shown here is derived from an EMBL/GenBank/DDBJ whole genome shotgun (WGS) entry which is preliminary data.</text>
</comment>
<keyword evidence="1" id="KW-0695">RNA-directed DNA polymerase</keyword>
<dbReference type="CDD" id="cd00303">
    <property type="entry name" value="retropepsin_like"/>
    <property type="match status" value="1"/>
</dbReference>
<gene>
    <name evidence="1" type="ORF">Tco_0821292</name>
</gene>
<organism evidence="1 2">
    <name type="scientific">Tanacetum coccineum</name>
    <dbReference type="NCBI Taxonomy" id="301880"/>
    <lineage>
        <taxon>Eukaryota</taxon>
        <taxon>Viridiplantae</taxon>
        <taxon>Streptophyta</taxon>
        <taxon>Embryophyta</taxon>
        <taxon>Tracheophyta</taxon>
        <taxon>Spermatophyta</taxon>
        <taxon>Magnoliopsida</taxon>
        <taxon>eudicotyledons</taxon>
        <taxon>Gunneridae</taxon>
        <taxon>Pentapetalae</taxon>
        <taxon>asterids</taxon>
        <taxon>campanulids</taxon>
        <taxon>Asterales</taxon>
        <taxon>Asteraceae</taxon>
        <taxon>Asteroideae</taxon>
        <taxon>Anthemideae</taxon>
        <taxon>Anthemidinae</taxon>
        <taxon>Tanacetum</taxon>
    </lineage>
</organism>
<sequence>MEEYCPDDDVQKLESEFWNHMMGLAPKIKAHVTSSKHTIIQGDVSMANRLTTDGIKDELFKKKENAGNKRRVRTRVTSICWSTSEMCKMQLWSFWRNFPRMNQATTSRGNRLNPMLAIEGNLNQGNNRNRAQGRAFGLGVAEAPQDPNVVTGTFSPNDHFAIVLFDSGADYSFLSTNFLPLINMKPSVISHGYEIQIASGIKVETNKIIRGCRLELEGHTFIINLIPFKHGSFDVLVGMDWLSKLRAKIVCFEKIFQILLSNGDILEVHRERPKWNLKQLKTMKVNDPKLEDIPIVRDFPSVFPKDLSGLPPPREVEFSIDLIP</sequence>
<dbReference type="Pfam" id="PF08284">
    <property type="entry name" value="RVP_2"/>
    <property type="match status" value="1"/>
</dbReference>
<evidence type="ECO:0000313" key="2">
    <source>
        <dbReference type="Proteomes" id="UP001151760"/>
    </source>
</evidence>
<dbReference type="Proteomes" id="UP001151760">
    <property type="component" value="Unassembled WGS sequence"/>
</dbReference>
<dbReference type="GO" id="GO:0003964">
    <property type="term" value="F:RNA-directed DNA polymerase activity"/>
    <property type="evidence" value="ECO:0007669"/>
    <property type="project" value="UniProtKB-KW"/>
</dbReference>
<name>A0ABQ5AG67_9ASTR</name>
<dbReference type="PROSITE" id="PS00141">
    <property type="entry name" value="ASP_PROTEASE"/>
    <property type="match status" value="1"/>
</dbReference>
<evidence type="ECO:0000313" key="1">
    <source>
        <dbReference type="EMBL" id="GJT00123.1"/>
    </source>
</evidence>
<proteinExistence type="predicted"/>